<dbReference type="EMBL" id="QNUX01000008">
    <property type="protein sequence ID" value="RBN50083.1"/>
    <property type="molecule type" value="Genomic_DNA"/>
</dbReference>
<evidence type="ECO:0000256" key="1">
    <source>
        <dbReference type="SAM" id="SignalP"/>
    </source>
</evidence>
<dbReference type="SUPFAM" id="SSF82185">
    <property type="entry name" value="Histone H3 K4-specific methyltransferase SET7/9 N-terminal domain"/>
    <property type="match status" value="1"/>
</dbReference>
<reference evidence="3 4" key="1">
    <citation type="submission" date="2018-07" db="EMBL/GenBank/DDBJ databases">
        <title>Complete genome sequence of Flavobacterium psychrolimnae LMG 22018.</title>
        <authorList>
            <person name="Kim D.-U."/>
        </authorList>
    </citation>
    <scope>NUCLEOTIDE SEQUENCE [LARGE SCALE GENOMIC DNA]</scope>
    <source>
        <strain evidence="3 4">LMG 22018</strain>
    </source>
</reference>
<gene>
    <name evidence="3" type="ORF">DR980_09790</name>
</gene>
<dbReference type="Gene3D" id="2.20.110.10">
    <property type="entry name" value="Histone H3 K4-specific methyltransferase SET7/9 N-terminal domain"/>
    <property type="match status" value="1"/>
</dbReference>
<sequence>MKKLLLLFVLLSSETFYAQKKVYFTEDFKELPSPENAIYYTIYEDSPEGTLRTTYYLDNSLFSKDHYSNYKKRILNGTSERWYKNGAKEMLAIYVKGKQEGPQTRYYESGKIKRVENYKNGDFVDGKCYDENETEIAFFPYYIKAEFPGGEKAFYDFIASDFKKPNNSVGQVIIGFSVELDGTLNHFEVIKSVNKEIDLAVIKTLVRSPKWLPGKIDGKASVTKHKLPITLQSFEGKQSKIVRTKMED</sequence>
<dbReference type="OrthoDB" id="9812355at2"/>
<dbReference type="AlphaFoldDB" id="A0A366B0A5"/>
<keyword evidence="4" id="KW-1185">Reference proteome</keyword>
<dbReference type="Proteomes" id="UP000253676">
    <property type="component" value="Unassembled WGS sequence"/>
</dbReference>
<feature type="chain" id="PRO_5017040741" description="TonB C-terminal domain-containing protein" evidence="1">
    <location>
        <begin position="19"/>
        <end position="248"/>
    </location>
</feature>
<accession>A0A366B0A5</accession>
<dbReference type="Pfam" id="PF03544">
    <property type="entry name" value="TonB_C"/>
    <property type="match status" value="1"/>
</dbReference>
<feature type="domain" description="TonB C-terminal" evidence="2">
    <location>
        <begin position="167"/>
        <end position="229"/>
    </location>
</feature>
<dbReference type="InterPro" id="IPR037682">
    <property type="entry name" value="TonB_C"/>
</dbReference>
<dbReference type="RefSeq" id="WP_113635566.1">
    <property type="nucleotide sequence ID" value="NZ_QNUX01000008.1"/>
</dbReference>
<protein>
    <recommendedName>
        <fullName evidence="2">TonB C-terminal domain-containing protein</fullName>
    </recommendedName>
</protein>
<dbReference type="GO" id="GO:0055085">
    <property type="term" value="P:transmembrane transport"/>
    <property type="evidence" value="ECO:0007669"/>
    <property type="project" value="InterPro"/>
</dbReference>
<keyword evidence="1" id="KW-0732">Signal</keyword>
<comment type="caution">
    <text evidence="3">The sequence shown here is derived from an EMBL/GenBank/DDBJ whole genome shotgun (WGS) entry which is preliminary data.</text>
</comment>
<evidence type="ECO:0000313" key="3">
    <source>
        <dbReference type="EMBL" id="RBN50083.1"/>
    </source>
</evidence>
<name>A0A366B0A5_9FLAO</name>
<dbReference type="SUPFAM" id="SSF74653">
    <property type="entry name" value="TolA/TonB C-terminal domain"/>
    <property type="match status" value="1"/>
</dbReference>
<organism evidence="3 4">
    <name type="scientific">Flavobacterium psychrolimnae</name>
    <dbReference type="NCBI Taxonomy" id="249351"/>
    <lineage>
        <taxon>Bacteria</taxon>
        <taxon>Pseudomonadati</taxon>
        <taxon>Bacteroidota</taxon>
        <taxon>Flavobacteriia</taxon>
        <taxon>Flavobacteriales</taxon>
        <taxon>Flavobacteriaceae</taxon>
        <taxon>Flavobacterium</taxon>
    </lineage>
</organism>
<proteinExistence type="predicted"/>
<evidence type="ECO:0000313" key="4">
    <source>
        <dbReference type="Proteomes" id="UP000253676"/>
    </source>
</evidence>
<dbReference type="Gene3D" id="3.30.1150.10">
    <property type="match status" value="1"/>
</dbReference>
<feature type="signal peptide" evidence="1">
    <location>
        <begin position="1"/>
        <end position="18"/>
    </location>
</feature>
<evidence type="ECO:0000259" key="2">
    <source>
        <dbReference type="Pfam" id="PF03544"/>
    </source>
</evidence>